<evidence type="ECO:0000256" key="1">
    <source>
        <dbReference type="SAM" id="SignalP"/>
    </source>
</evidence>
<dbReference type="RefSeq" id="WP_015361411.1">
    <property type="nucleotide sequence ID" value="NZ_QKZR01000001.1"/>
</dbReference>
<feature type="chain" id="PRO_5045580000" evidence="1">
    <location>
        <begin position="25"/>
        <end position="198"/>
    </location>
</feature>
<accession>A0ABX5Q0N4</accession>
<keyword evidence="1" id="KW-0732">Signal</keyword>
<dbReference type="Gene3D" id="3.30.160.670">
    <property type="match status" value="1"/>
</dbReference>
<evidence type="ECO:0000313" key="3">
    <source>
        <dbReference type="EMBL" id="PZX43594.1"/>
    </source>
</evidence>
<evidence type="ECO:0000259" key="2">
    <source>
        <dbReference type="Pfam" id="PF13590"/>
    </source>
</evidence>
<sequence length="198" mass="22560">MKLFKSIFLIVITATLYSCGPAVATVKTTDDNLNKYDSFSYLPNAALQLPDKKVNDGVNRIVIQSVNDNMIDAGYELDRDNPDLLVLVSTKINEETEVEKNPIYASYGYYNRPGIRVNSYYNNYYYYGYTNYPTVVGYDTDTYNYKEGTLVIYLVDKETNETVWKGASSTSIYDSGNVDAMTQLVNAIFEEYPLMKKK</sequence>
<reference evidence="3 4" key="1">
    <citation type="submission" date="2018-06" db="EMBL/GenBank/DDBJ databases">
        <title>Genomic Encyclopedia of Archaeal and Bacterial Type Strains, Phase II (KMG-II): from individual species to whole genera.</title>
        <authorList>
            <person name="Goeker M."/>
        </authorList>
    </citation>
    <scope>NUCLEOTIDE SEQUENCE [LARGE SCALE GENOMIC DNA]</scope>
    <source>
        <strain evidence="3 4">DSM 17205</strain>
    </source>
</reference>
<keyword evidence="4" id="KW-1185">Reference proteome</keyword>
<evidence type="ECO:0000313" key="4">
    <source>
        <dbReference type="Proteomes" id="UP000248584"/>
    </source>
</evidence>
<dbReference type="Pfam" id="PF13590">
    <property type="entry name" value="DUF4136"/>
    <property type="match status" value="1"/>
</dbReference>
<dbReference type="PROSITE" id="PS51257">
    <property type="entry name" value="PROKAR_LIPOPROTEIN"/>
    <property type="match status" value="1"/>
</dbReference>
<comment type="caution">
    <text evidence="3">The sequence shown here is derived from an EMBL/GenBank/DDBJ whole genome shotgun (WGS) entry which is preliminary data.</text>
</comment>
<dbReference type="EMBL" id="QKZR01000001">
    <property type="protein sequence ID" value="PZX43594.1"/>
    <property type="molecule type" value="Genomic_DNA"/>
</dbReference>
<name>A0ABX5Q0N4_9FLAO</name>
<dbReference type="Proteomes" id="UP000248584">
    <property type="component" value="Unassembled WGS sequence"/>
</dbReference>
<gene>
    <name evidence="3" type="ORF">LX97_00595</name>
</gene>
<organism evidence="3 4">
    <name type="scientific">Nonlabens dokdonensis</name>
    <dbReference type="NCBI Taxonomy" id="328515"/>
    <lineage>
        <taxon>Bacteria</taxon>
        <taxon>Pseudomonadati</taxon>
        <taxon>Bacteroidota</taxon>
        <taxon>Flavobacteriia</taxon>
        <taxon>Flavobacteriales</taxon>
        <taxon>Flavobacteriaceae</taxon>
        <taxon>Nonlabens</taxon>
    </lineage>
</organism>
<dbReference type="InterPro" id="IPR025411">
    <property type="entry name" value="DUF4136"/>
</dbReference>
<proteinExistence type="predicted"/>
<protein>
    <submittedName>
        <fullName evidence="3">Uncharacterized protein DUF4136</fullName>
    </submittedName>
</protein>
<feature type="signal peptide" evidence="1">
    <location>
        <begin position="1"/>
        <end position="24"/>
    </location>
</feature>
<feature type="domain" description="DUF4136" evidence="2">
    <location>
        <begin position="29"/>
        <end position="193"/>
    </location>
</feature>